<keyword evidence="1" id="KW-0732">Signal</keyword>
<dbReference type="InterPro" id="IPR005901">
    <property type="entry name" value="GLPGLI"/>
</dbReference>
<dbReference type="Pfam" id="PF22252">
    <property type="entry name" value="PNGase_F-II_N"/>
    <property type="match status" value="1"/>
</dbReference>
<protein>
    <submittedName>
        <fullName evidence="2">GLPGLI family protein</fullName>
    </submittedName>
</protein>
<feature type="chain" id="PRO_5009935433" evidence="1">
    <location>
        <begin position="20"/>
        <end position="229"/>
    </location>
</feature>
<dbReference type="AlphaFoldDB" id="A0A1N6DAL0"/>
<accession>A0A1N6DAL0</accession>
<gene>
    <name evidence="2" type="ORF">SAMN04488055_0548</name>
</gene>
<dbReference type="STRING" id="536979.SAMN04488055_0548"/>
<evidence type="ECO:0000313" key="3">
    <source>
        <dbReference type="Proteomes" id="UP000185003"/>
    </source>
</evidence>
<feature type="signal peptide" evidence="1">
    <location>
        <begin position="1"/>
        <end position="19"/>
    </location>
</feature>
<sequence>MKHLSATVIFIMFCLPLMAQDNTQGKINYKIRVNVHASLKPDQLQYKDVIPEFIDQEAVFLFKGRHGLVKSSEGGMEEKEGDVSVQVKMGNENGVTYVDMDTKQNLQLVKVGDKEYLFSGKGDNGGENNVKLDIKGKEIETGETRKILGYDCKKVIAGSGKDKVVYWYTTTLPILGGALGFMSGKGLVLEMESPVFSFKATSVQFQQVADADVLPPKGLKTISDMKDAK</sequence>
<evidence type="ECO:0000256" key="1">
    <source>
        <dbReference type="SAM" id="SignalP"/>
    </source>
</evidence>
<dbReference type="NCBIfam" id="TIGR01200">
    <property type="entry name" value="GLPGLI"/>
    <property type="match status" value="1"/>
</dbReference>
<evidence type="ECO:0000313" key="2">
    <source>
        <dbReference type="EMBL" id="SIN67861.1"/>
    </source>
</evidence>
<organism evidence="2 3">
    <name type="scientific">Chitinophaga niabensis</name>
    <dbReference type="NCBI Taxonomy" id="536979"/>
    <lineage>
        <taxon>Bacteria</taxon>
        <taxon>Pseudomonadati</taxon>
        <taxon>Bacteroidota</taxon>
        <taxon>Chitinophagia</taxon>
        <taxon>Chitinophagales</taxon>
        <taxon>Chitinophagaceae</taxon>
        <taxon>Chitinophaga</taxon>
    </lineage>
</organism>
<reference evidence="3" key="1">
    <citation type="submission" date="2016-11" db="EMBL/GenBank/DDBJ databases">
        <authorList>
            <person name="Varghese N."/>
            <person name="Submissions S."/>
        </authorList>
    </citation>
    <scope>NUCLEOTIDE SEQUENCE [LARGE SCALE GENOMIC DNA]</scope>
    <source>
        <strain evidence="3">DSM 24787</strain>
    </source>
</reference>
<dbReference type="OrthoDB" id="647623at2"/>
<dbReference type="RefSeq" id="WP_074237670.1">
    <property type="nucleotide sequence ID" value="NZ_FSRA01000001.1"/>
</dbReference>
<proteinExistence type="predicted"/>
<keyword evidence="3" id="KW-1185">Reference proteome</keyword>
<name>A0A1N6DAL0_9BACT</name>
<dbReference type="EMBL" id="FSRA01000001">
    <property type="protein sequence ID" value="SIN67861.1"/>
    <property type="molecule type" value="Genomic_DNA"/>
</dbReference>
<dbReference type="Proteomes" id="UP000185003">
    <property type="component" value="Unassembled WGS sequence"/>
</dbReference>